<name>A0A9D4TI36_CHLVU</name>
<dbReference type="Proteomes" id="UP001055712">
    <property type="component" value="Unassembled WGS sequence"/>
</dbReference>
<comment type="caution">
    <text evidence="1">The sequence shown here is derived from an EMBL/GenBank/DDBJ whole genome shotgun (WGS) entry which is preliminary data.</text>
</comment>
<dbReference type="AlphaFoldDB" id="A0A9D4TI36"/>
<proteinExistence type="predicted"/>
<sequence length="70" mass="8016">MSGIQEPPPTDLWSAASHVKIPEDAWEYQIRKSLNDAAYNGLDFVPYSSTMPVQPRDDNPKWIWKKKAAK</sequence>
<reference evidence="1" key="1">
    <citation type="journal article" date="2019" name="Plant J.">
        <title>Chlorella vulgaris genome assembly and annotation reveals the molecular basis for metabolic acclimation to high light conditions.</title>
        <authorList>
            <person name="Cecchin M."/>
            <person name="Marcolungo L."/>
            <person name="Rossato M."/>
            <person name="Girolomoni L."/>
            <person name="Cosentino E."/>
            <person name="Cuine S."/>
            <person name="Li-Beisson Y."/>
            <person name="Delledonne M."/>
            <person name="Ballottari M."/>
        </authorList>
    </citation>
    <scope>NUCLEOTIDE SEQUENCE</scope>
    <source>
        <strain evidence="1">211/11P</strain>
    </source>
</reference>
<keyword evidence="2" id="KW-1185">Reference proteome</keyword>
<dbReference type="OrthoDB" id="504791at2759"/>
<reference evidence="1" key="2">
    <citation type="submission" date="2020-11" db="EMBL/GenBank/DDBJ databases">
        <authorList>
            <person name="Cecchin M."/>
            <person name="Marcolungo L."/>
            <person name="Rossato M."/>
            <person name="Girolomoni L."/>
            <person name="Cosentino E."/>
            <person name="Cuine S."/>
            <person name="Li-Beisson Y."/>
            <person name="Delledonne M."/>
            <person name="Ballottari M."/>
        </authorList>
    </citation>
    <scope>NUCLEOTIDE SEQUENCE</scope>
    <source>
        <strain evidence="1">211/11P</strain>
        <tissue evidence="1">Whole cell</tissue>
    </source>
</reference>
<dbReference type="EMBL" id="SIDB01000011">
    <property type="protein sequence ID" value="KAI3426098.1"/>
    <property type="molecule type" value="Genomic_DNA"/>
</dbReference>
<evidence type="ECO:0000313" key="1">
    <source>
        <dbReference type="EMBL" id="KAI3426098.1"/>
    </source>
</evidence>
<accession>A0A9D4TI36</accession>
<evidence type="ECO:0000313" key="2">
    <source>
        <dbReference type="Proteomes" id="UP001055712"/>
    </source>
</evidence>
<gene>
    <name evidence="1" type="ORF">D9Q98_008066</name>
</gene>
<protein>
    <submittedName>
        <fullName evidence="1">Uncharacterized protein</fullName>
    </submittedName>
</protein>
<organism evidence="1 2">
    <name type="scientific">Chlorella vulgaris</name>
    <name type="common">Green alga</name>
    <dbReference type="NCBI Taxonomy" id="3077"/>
    <lineage>
        <taxon>Eukaryota</taxon>
        <taxon>Viridiplantae</taxon>
        <taxon>Chlorophyta</taxon>
        <taxon>core chlorophytes</taxon>
        <taxon>Trebouxiophyceae</taxon>
        <taxon>Chlorellales</taxon>
        <taxon>Chlorellaceae</taxon>
        <taxon>Chlorella clade</taxon>
        <taxon>Chlorella</taxon>
    </lineage>
</organism>